<dbReference type="InterPro" id="IPR021248">
    <property type="entry name" value="DUF2787"/>
</dbReference>
<dbReference type="Gene3D" id="3.10.450.430">
    <property type="entry name" value="Protein of unknown function DUF2787"/>
    <property type="match status" value="1"/>
</dbReference>
<comment type="caution">
    <text evidence="1">The sequence shown here is derived from an EMBL/GenBank/DDBJ whole genome shotgun (WGS) entry which is preliminary data.</text>
</comment>
<evidence type="ECO:0008006" key="3">
    <source>
        <dbReference type="Google" id="ProtNLM"/>
    </source>
</evidence>
<dbReference type="AlphaFoldDB" id="A0A1S1HK56"/>
<dbReference type="PANTHER" id="PTHR38978">
    <property type="entry name" value="DUF2787 DOMAIN-CONTAINING PROTEIN"/>
    <property type="match status" value="1"/>
</dbReference>
<gene>
    <name evidence="1" type="ORF">A3Q29_09445</name>
</gene>
<dbReference type="EMBL" id="LVIE01000212">
    <property type="protein sequence ID" value="OHT22719.1"/>
    <property type="molecule type" value="Genomic_DNA"/>
</dbReference>
<name>A0A1S1HK56_PROST</name>
<protein>
    <recommendedName>
        <fullName evidence="3">DUF2787 domain-containing protein</fullName>
    </recommendedName>
</protein>
<dbReference type="PANTHER" id="PTHR38978:SF2">
    <property type="entry name" value="DUF2787 DOMAIN-CONTAINING PROTEIN"/>
    <property type="match status" value="1"/>
</dbReference>
<dbReference type="Proteomes" id="UP000179588">
    <property type="component" value="Unassembled WGS sequence"/>
</dbReference>
<evidence type="ECO:0000313" key="1">
    <source>
        <dbReference type="EMBL" id="OHT22719.1"/>
    </source>
</evidence>
<proteinExistence type="predicted"/>
<accession>A0A1S1HK56</accession>
<dbReference type="Pfam" id="PF10980">
    <property type="entry name" value="DUF2787"/>
    <property type="match status" value="1"/>
</dbReference>
<keyword evidence="2" id="KW-1185">Reference proteome</keyword>
<evidence type="ECO:0000313" key="2">
    <source>
        <dbReference type="Proteomes" id="UP000179588"/>
    </source>
</evidence>
<reference evidence="1 2" key="1">
    <citation type="submission" date="2016-03" db="EMBL/GenBank/DDBJ databases">
        <title>Genome sequence of Providencia stuartii strain, isolated from the salivary glands of larval Lucilia sericata.</title>
        <authorList>
            <person name="Yuan Y."/>
            <person name="Zhang Y."/>
            <person name="Fu S."/>
            <person name="Crippen T.L."/>
            <person name="Visi D."/>
            <person name="Benbow M.E."/>
            <person name="Allen M."/>
            <person name="Tomberlin J.K."/>
            <person name="Sze S.-H."/>
            <person name="Tarone A.M."/>
        </authorList>
    </citation>
    <scope>NUCLEOTIDE SEQUENCE [LARGE SCALE GENOMIC DNA]</scope>
    <source>
        <strain evidence="1 2">Crippen</strain>
    </source>
</reference>
<sequence>MTIHQSGLRLPIAQVFSQLLLHELNNSVVNSAIDLTTVRAVTMNFRDPLYSAETGGFHPVEIRLLQLHEQWQFDYVTDFSFMGSYYPELEKELDICWSQGYVYHFLMGDIDEEEGGALFELWQRNFIQYHKMKCYEVSIQWETH</sequence>
<organism evidence="1 2">
    <name type="scientific">Providencia stuartii</name>
    <dbReference type="NCBI Taxonomy" id="588"/>
    <lineage>
        <taxon>Bacteria</taxon>
        <taxon>Pseudomonadati</taxon>
        <taxon>Pseudomonadota</taxon>
        <taxon>Gammaproteobacteria</taxon>
        <taxon>Enterobacterales</taxon>
        <taxon>Morganellaceae</taxon>
        <taxon>Providencia</taxon>
    </lineage>
</organism>